<evidence type="ECO:0000256" key="7">
    <source>
        <dbReference type="ARBA" id="ARBA00022771"/>
    </source>
</evidence>
<name>A0A1V0SKB5_9VIRU</name>
<gene>
    <name evidence="15" type="ORF">Klosneuvirus_4_4</name>
</gene>
<evidence type="ECO:0000256" key="3">
    <source>
        <dbReference type="ARBA" id="ARBA00012483"/>
    </source>
</evidence>
<evidence type="ECO:0000256" key="9">
    <source>
        <dbReference type="ARBA" id="ARBA00022833"/>
    </source>
</evidence>
<dbReference type="GO" id="GO:0016020">
    <property type="term" value="C:membrane"/>
    <property type="evidence" value="ECO:0007669"/>
    <property type="project" value="UniProtKB-SubCell"/>
</dbReference>
<sequence>MEPDEHVIELNDYNSVSTNDDSDDDSDDEDQQINTIQPVWIKIVMHIIKISKLITYLTFFILFMNFSWRVYSFDGSDFLSNMLKVLWGFNTFVILFNMIIIVNEYMIDCDFFGRSSGFIIFNNTVKFLSYFTFYASGAMFLLVFLSPIPEQLYSAYLTILIYYCIEIGSIVIFLILFVIMCRIGVGVNYMGLMISFMNNVPVRTGAQDEELNQLKEYRIIKKNDTIILYNLIENKEITDCHEGECIICHTDYEDNATIRHFECKHYYHKDCCDEWLKISKTCPMCRKEIVFA</sequence>
<keyword evidence="10 13" id="KW-1133">Transmembrane helix</keyword>
<evidence type="ECO:0000256" key="5">
    <source>
        <dbReference type="ARBA" id="ARBA00022692"/>
    </source>
</evidence>
<dbReference type="PROSITE" id="PS50089">
    <property type="entry name" value="ZF_RING_2"/>
    <property type="match status" value="1"/>
</dbReference>
<dbReference type="GO" id="GO:0061630">
    <property type="term" value="F:ubiquitin protein ligase activity"/>
    <property type="evidence" value="ECO:0007669"/>
    <property type="project" value="UniProtKB-EC"/>
</dbReference>
<dbReference type="Gene3D" id="3.30.40.10">
    <property type="entry name" value="Zinc/RING finger domain, C3HC4 (zinc finger)"/>
    <property type="match status" value="1"/>
</dbReference>
<dbReference type="PANTHER" id="PTHR45977">
    <property type="entry name" value="TARGET OF ERK KINASE MPK-1"/>
    <property type="match status" value="1"/>
</dbReference>
<keyword evidence="11 13" id="KW-0472">Membrane</keyword>
<keyword evidence="6" id="KW-0479">Metal-binding</keyword>
<keyword evidence="7 12" id="KW-0863">Zinc-finger</keyword>
<comment type="subcellular location">
    <subcellularLocation>
        <location evidence="2">Membrane</location>
        <topology evidence="2">Multi-pass membrane protein</topology>
    </subcellularLocation>
</comment>
<proteinExistence type="predicted"/>
<dbReference type="Pfam" id="PF13639">
    <property type="entry name" value="zf-RING_2"/>
    <property type="match status" value="1"/>
</dbReference>
<dbReference type="SUPFAM" id="SSF57850">
    <property type="entry name" value="RING/U-box"/>
    <property type="match status" value="1"/>
</dbReference>
<evidence type="ECO:0000256" key="1">
    <source>
        <dbReference type="ARBA" id="ARBA00000900"/>
    </source>
</evidence>
<evidence type="ECO:0000256" key="8">
    <source>
        <dbReference type="ARBA" id="ARBA00022786"/>
    </source>
</evidence>
<reference evidence="15" key="1">
    <citation type="journal article" date="2017" name="Science">
        <title>Giant viruses with an expanded complement of translation system components.</title>
        <authorList>
            <person name="Schulz F."/>
            <person name="Yutin N."/>
            <person name="Ivanova N.N."/>
            <person name="Ortega D.R."/>
            <person name="Lee T.K."/>
            <person name="Vierheilig J."/>
            <person name="Daims H."/>
            <person name="Horn M."/>
            <person name="Wagner M."/>
            <person name="Jensen G.J."/>
            <person name="Kyrpides N.C."/>
            <person name="Koonin E.V."/>
            <person name="Woyke T."/>
        </authorList>
    </citation>
    <scope>NUCLEOTIDE SEQUENCE</scope>
    <source>
        <strain evidence="15">KNV1</strain>
    </source>
</reference>
<evidence type="ECO:0000256" key="13">
    <source>
        <dbReference type="SAM" id="Phobius"/>
    </source>
</evidence>
<evidence type="ECO:0000313" key="15">
    <source>
        <dbReference type="EMBL" id="ARF12189.1"/>
    </source>
</evidence>
<evidence type="ECO:0000256" key="4">
    <source>
        <dbReference type="ARBA" id="ARBA00022679"/>
    </source>
</evidence>
<dbReference type="GO" id="GO:0008270">
    <property type="term" value="F:zinc ion binding"/>
    <property type="evidence" value="ECO:0007669"/>
    <property type="project" value="UniProtKB-KW"/>
</dbReference>
<feature type="transmembrane region" description="Helical" evidence="13">
    <location>
        <begin position="53"/>
        <end position="73"/>
    </location>
</feature>
<dbReference type="GO" id="GO:0016567">
    <property type="term" value="P:protein ubiquitination"/>
    <property type="evidence" value="ECO:0007669"/>
    <property type="project" value="TreeGrafter"/>
</dbReference>
<organism evidence="15">
    <name type="scientific">Klosneuvirus KNV1</name>
    <dbReference type="NCBI Taxonomy" id="1977640"/>
    <lineage>
        <taxon>Viruses</taxon>
        <taxon>Varidnaviria</taxon>
        <taxon>Bamfordvirae</taxon>
        <taxon>Nucleocytoviricota</taxon>
        <taxon>Megaviricetes</taxon>
        <taxon>Imitervirales</taxon>
        <taxon>Mimiviridae</taxon>
        <taxon>Klosneuvirinae</taxon>
        <taxon>Klosneuvirus</taxon>
    </lineage>
</organism>
<feature type="transmembrane region" description="Helical" evidence="13">
    <location>
        <begin position="127"/>
        <end position="148"/>
    </location>
</feature>
<feature type="transmembrane region" description="Helical" evidence="13">
    <location>
        <begin position="160"/>
        <end position="185"/>
    </location>
</feature>
<evidence type="ECO:0000256" key="10">
    <source>
        <dbReference type="ARBA" id="ARBA00022989"/>
    </source>
</evidence>
<evidence type="ECO:0000256" key="6">
    <source>
        <dbReference type="ARBA" id="ARBA00022723"/>
    </source>
</evidence>
<dbReference type="InterPro" id="IPR013083">
    <property type="entry name" value="Znf_RING/FYVE/PHD"/>
</dbReference>
<feature type="transmembrane region" description="Helical" evidence="13">
    <location>
        <begin position="85"/>
        <end position="106"/>
    </location>
</feature>
<comment type="catalytic activity">
    <reaction evidence="1">
        <text>S-ubiquitinyl-[E2 ubiquitin-conjugating enzyme]-L-cysteine + [acceptor protein]-L-lysine = [E2 ubiquitin-conjugating enzyme]-L-cysteine + N(6)-ubiquitinyl-[acceptor protein]-L-lysine.</text>
        <dbReference type="EC" id="2.3.2.27"/>
    </reaction>
</comment>
<keyword evidence="4" id="KW-0808">Transferase</keyword>
<evidence type="ECO:0000259" key="14">
    <source>
        <dbReference type="PROSITE" id="PS50089"/>
    </source>
</evidence>
<feature type="domain" description="RING-type" evidence="14">
    <location>
        <begin position="245"/>
        <end position="286"/>
    </location>
</feature>
<keyword evidence="5 13" id="KW-0812">Transmembrane</keyword>
<evidence type="ECO:0000256" key="2">
    <source>
        <dbReference type="ARBA" id="ARBA00004141"/>
    </source>
</evidence>
<dbReference type="SMART" id="SM00184">
    <property type="entry name" value="RING"/>
    <property type="match status" value="1"/>
</dbReference>
<dbReference type="InterPro" id="IPR001841">
    <property type="entry name" value="Znf_RING"/>
</dbReference>
<accession>A0A1V0SKB5</accession>
<protein>
    <recommendedName>
        <fullName evidence="3">RING-type E3 ubiquitin transferase</fullName>
        <ecNumber evidence="3">2.3.2.27</ecNumber>
    </recommendedName>
</protein>
<keyword evidence="8" id="KW-0833">Ubl conjugation pathway</keyword>
<dbReference type="PANTHER" id="PTHR45977:SF4">
    <property type="entry name" value="RING-TYPE DOMAIN-CONTAINING PROTEIN"/>
    <property type="match status" value="1"/>
</dbReference>
<dbReference type="GO" id="GO:0006511">
    <property type="term" value="P:ubiquitin-dependent protein catabolic process"/>
    <property type="evidence" value="ECO:0007669"/>
    <property type="project" value="TreeGrafter"/>
</dbReference>
<evidence type="ECO:0000256" key="12">
    <source>
        <dbReference type="PROSITE-ProRule" id="PRU00175"/>
    </source>
</evidence>
<keyword evidence="9" id="KW-0862">Zinc</keyword>
<dbReference type="EC" id="2.3.2.27" evidence="3"/>
<evidence type="ECO:0000256" key="11">
    <source>
        <dbReference type="ARBA" id="ARBA00023136"/>
    </source>
</evidence>
<dbReference type="EMBL" id="KY684111">
    <property type="protein sequence ID" value="ARF12189.1"/>
    <property type="molecule type" value="Genomic_DNA"/>
</dbReference>